<proteinExistence type="predicted"/>
<dbReference type="RefSeq" id="WP_189880826.1">
    <property type="nucleotide sequence ID" value="NZ_BMWA01000054.1"/>
</dbReference>
<evidence type="ECO:0000313" key="2">
    <source>
        <dbReference type="Proteomes" id="UP001596409"/>
    </source>
</evidence>
<organism evidence="1 2">
    <name type="scientific">Streptomyces viridiviolaceus</name>
    <dbReference type="NCBI Taxonomy" id="68282"/>
    <lineage>
        <taxon>Bacteria</taxon>
        <taxon>Bacillati</taxon>
        <taxon>Actinomycetota</taxon>
        <taxon>Actinomycetes</taxon>
        <taxon>Kitasatosporales</taxon>
        <taxon>Streptomycetaceae</taxon>
        <taxon>Streptomyces</taxon>
    </lineage>
</organism>
<dbReference type="Proteomes" id="UP001596409">
    <property type="component" value="Unassembled WGS sequence"/>
</dbReference>
<protein>
    <recommendedName>
        <fullName evidence="3">Transposase</fullName>
    </recommendedName>
</protein>
<accession>A0ABW2EBE3</accession>
<evidence type="ECO:0008006" key="3">
    <source>
        <dbReference type="Google" id="ProtNLM"/>
    </source>
</evidence>
<evidence type="ECO:0000313" key="1">
    <source>
        <dbReference type="EMBL" id="MFC7015525.1"/>
    </source>
</evidence>
<comment type="caution">
    <text evidence="1">The sequence shown here is derived from an EMBL/GenBank/DDBJ whole genome shotgun (WGS) entry which is preliminary data.</text>
</comment>
<gene>
    <name evidence="1" type="ORF">ACFQMH_28250</name>
</gene>
<name>A0ABW2EBE3_9ACTN</name>
<reference evidence="2" key="1">
    <citation type="journal article" date="2019" name="Int. J. Syst. Evol. Microbiol.">
        <title>The Global Catalogue of Microorganisms (GCM) 10K type strain sequencing project: providing services to taxonomists for standard genome sequencing and annotation.</title>
        <authorList>
            <consortium name="The Broad Institute Genomics Platform"/>
            <consortium name="The Broad Institute Genome Sequencing Center for Infectious Disease"/>
            <person name="Wu L."/>
            <person name="Ma J."/>
        </authorList>
    </citation>
    <scope>NUCLEOTIDE SEQUENCE [LARGE SCALE GENOMIC DNA]</scope>
    <source>
        <strain evidence="2">JCM 4855</strain>
    </source>
</reference>
<sequence length="49" mass="5201">MTEPGAVDLIHLEDADGDRCIVRVTGRYKHDALTTTDLCGVVSLGGDDV</sequence>
<keyword evidence="2" id="KW-1185">Reference proteome</keyword>
<dbReference type="EMBL" id="JBHSYM010000063">
    <property type="protein sequence ID" value="MFC7015525.1"/>
    <property type="molecule type" value="Genomic_DNA"/>
</dbReference>